<evidence type="ECO:0000256" key="1">
    <source>
        <dbReference type="SAM" id="MobiDB-lite"/>
    </source>
</evidence>
<dbReference type="Proteomes" id="UP000077154">
    <property type="component" value="Unassembled WGS sequence"/>
</dbReference>
<reference evidence="2" key="1">
    <citation type="submission" date="2016-03" db="EMBL/GenBank/DDBJ databases">
        <title>Updated assembly of Pseudogymnoascus destructans, the fungus causing white-nose syndrome of bats.</title>
        <authorList>
            <person name="Palmer J.M."/>
            <person name="Drees K.P."/>
            <person name="Foster J.T."/>
            <person name="Lindner D.L."/>
        </authorList>
    </citation>
    <scope>NUCLEOTIDE SEQUENCE [LARGE SCALE GENOMIC DNA]</scope>
    <source>
        <strain evidence="2">20631-21</strain>
    </source>
</reference>
<dbReference type="AlphaFoldDB" id="A0A177AI69"/>
<gene>
    <name evidence="2" type="ORF">VC83_02118</name>
</gene>
<sequence>MHKPELSDPLSLPGTAAGGPLNMTEWTGRGLVLVGPGPASTGLQGTIGHPPGAVAAVAPCQTMRTVRCNKKTTGADYAVVVGKLESSHADAGGGVNGDGGEA</sequence>
<dbReference type="RefSeq" id="XP_024326765.1">
    <property type="nucleotide sequence ID" value="XM_024465787.1"/>
</dbReference>
<organism evidence="2">
    <name type="scientific">Pseudogymnoascus destructans</name>
    <dbReference type="NCBI Taxonomy" id="655981"/>
    <lineage>
        <taxon>Eukaryota</taxon>
        <taxon>Fungi</taxon>
        <taxon>Dikarya</taxon>
        <taxon>Ascomycota</taxon>
        <taxon>Pezizomycotina</taxon>
        <taxon>Leotiomycetes</taxon>
        <taxon>Thelebolales</taxon>
        <taxon>Thelebolaceae</taxon>
        <taxon>Pseudogymnoascus</taxon>
    </lineage>
</organism>
<dbReference type="GeneID" id="36285203"/>
<dbReference type="EMBL" id="KV441389">
    <property type="protein sequence ID" value="OAF61490.1"/>
    <property type="molecule type" value="Genomic_DNA"/>
</dbReference>
<name>A0A177AI69_9PEZI</name>
<proteinExistence type="predicted"/>
<evidence type="ECO:0000313" key="2">
    <source>
        <dbReference type="EMBL" id="OAF61490.1"/>
    </source>
</evidence>
<feature type="region of interest" description="Disordered" evidence="1">
    <location>
        <begin position="1"/>
        <end position="23"/>
    </location>
</feature>
<accession>A0A177AI69</accession>
<protein>
    <submittedName>
        <fullName evidence="2">Uncharacterized protein</fullName>
    </submittedName>
</protein>